<gene>
    <name evidence="1" type="ORF">T03_4236</name>
</gene>
<sequence>MELAFLPVHLVHVGFEIINVGTSGQVEALFQYFQQDWLPPVKFRRGTFMVCLCGPTTIWKGKTVTVVRKIDDGYKHGRAPYDEEQLTESSSDG</sequence>
<protein>
    <submittedName>
        <fullName evidence="1">Uncharacterized protein</fullName>
    </submittedName>
</protein>
<evidence type="ECO:0000313" key="1">
    <source>
        <dbReference type="EMBL" id="KRY48787.1"/>
    </source>
</evidence>
<keyword evidence="2" id="KW-1185">Reference proteome</keyword>
<name>A0A0V1CJ80_TRIBR</name>
<dbReference type="Proteomes" id="UP000054653">
    <property type="component" value="Unassembled WGS sequence"/>
</dbReference>
<organism evidence="1 2">
    <name type="scientific">Trichinella britovi</name>
    <name type="common">Parasitic roundworm</name>
    <dbReference type="NCBI Taxonomy" id="45882"/>
    <lineage>
        <taxon>Eukaryota</taxon>
        <taxon>Metazoa</taxon>
        <taxon>Ecdysozoa</taxon>
        <taxon>Nematoda</taxon>
        <taxon>Enoplea</taxon>
        <taxon>Dorylaimia</taxon>
        <taxon>Trichinellida</taxon>
        <taxon>Trichinellidae</taxon>
        <taxon>Trichinella</taxon>
    </lineage>
</organism>
<reference evidence="1 2" key="1">
    <citation type="submission" date="2015-01" db="EMBL/GenBank/DDBJ databases">
        <title>Evolution of Trichinella species and genotypes.</title>
        <authorList>
            <person name="Korhonen P.K."/>
            <person name="Edoardo P."/>
            <person name="Giuseppe L.R."/>
            <person name="Gasser R.B."/>
        </authorList>
    </citation>
    <scope>NUCLEOTIDE SEQUENCE [LARGE SCALE GENOMIC DNA]</scope>
    <source>
        <strain evidence="1">ISS120</strain>
    </source>
</reference>
<proteinExistence type="predicted"/>
<evidence type="ECO:0000313" key="2">
    <source>
        <dbReference type="Proteomes" id="UP000054653"/>
    </source>
</evidence>
<comment type="caution">
    <text evidence="1">The sequence shown here is derived from an EMBL/GenBank/DDBJ whole genome shotgun (WGS) entry which is preliminary data.</text>
</comment>
<accession>A0A0V1CJ80</accession>
<dbReference type="AlphaFoldDB" id="A0A0V1CJ80"/>
<dbReference type="EMBL" id="JYDI01000196">
    <property type="protein sequence ID" value="KRY48787.1"/>
    <property type="molecule type" value="Genomic_DNA"/>
</dbReference>